<accession>A0A6A6X9D2</accession>
<dbReference type="Proteomes" id="UP000799757">
    <property type="component" value="Unassembled WGS sequence"/>
</dbReference>
<sequence length="718" mass="79769">MNQDSGRSSGSGEILDMELSNQAFEQTSFDEISSDSQQVTDTLPSKDDAPTTLDKSMTAVGSPVLDEDSSAARFAHNGVNGIIDINPYQEEDINTELHGSLLAEPILNIMQDDAGSGPYLDGGSKTDVDTNEIIDTVSANNTPSNATNTPANGAQTETYSSVALMSRRGHREDRTFQPKEDSTPPPPTVTETTNPIEIVATPVKEHQSHPKSQVSPSSLIQPHLRHPPSTPRTSGFQASRSNASYSEVPQTPRNGYPPQQPHYISTFMRDRDRDDIPRLEAQITHLRNILDSEREKNRIMREEVQSEMRRDLNAILEPMMAEHVWNQINLEKQRASLSQKEQDLKHRLKKLDQNELFLSLGHIQLYHDLEENGVRTIGPAELERSRRQGKIDALAEIRQSEIRINAKVQEVNIREVDLDNRQRLWKAQVQRKIEDDLRDVLEHEFEKRILETEKVAYERGFKEGREVGRGQSADDSYDAAFTKGYDTALRTQKTLLALRNGSLPYDSPDLDFLTDPDHPDNLFNRGLQVGKRETNQGVRKALPVRATIFEQINGSSNKMNGNHILANGKANSANVTAKIANGTAGRLDNAIALPTDIASCPGGHPGPVNGHTCPPSRHYALTNGTAVPTNGNPSLMNGNAARANGHSSITNGTTHLDNRSLTPPLHSLEENFENSEEHGKSPELSRRPPRRVLPSRPRFDDDRIAATGEKYVDLIDLY</sequence>
<feature type="compositionally biased region" description="Polar residues" evidence="2">
    <location>
        <begin position="1"/>
        <end position="11"/>
    </location>
</feature>
<feature type="compositionally biased region" description="Polar residues" evidence="2">
    <location>
        <begin position="210"/>
        <end position="220"/>
    </location>
</feature>
<feature type="compositionally biased region" description="Basic and acidic residues" evidence="2">
    <location>
        <begin position="170"/>
        <end position="182"/>
    </location>
</feature>
<feature type="compositionally biased region" description="Low complexity" evidence="2">
    <location>
        <begin position="189"/>
        <end position="199"/>
    </location>
</feature>
<name>A0A6A6X9D2_9PLEO</name>
<feature type="compositionally biased region" description="Polar residues" evidence="2">
    <location>
        <begin position="622"/>
        <end position="637"/>
    </location>
</feature>
<feature type="compositionally biased region" description="Basic and acidic residues" evidence="2">
    <location>
        <begin position="675"/>
        <end position="686"/>
    </location>
</feature>
<evidence type="ECO:0000313" key="4">
    <source>
        <dbReference type="Proteomes" id="UP000799757"/>
    </source>
</evidence>
<dbReference type="EMBL" id="MU001952">
    <property type="protein sequence ID" value="KAF2792861.1"/>
    <property type="molecule type" value="Genomic_DNA"/>
</dbReference>
<keyword evidence="4" id="KW-1185">Reference proteome</keyword>
<gene>
    <name evidence="3" type="ORF">K505DRAFT_386720</name>
</gene>
<evidence type="ECO:0000313" key="3">
    <source>
        <dbReference type="EMBL" id="KAF2792861.1"/>
    </source>
</evidence>
<feature type="compositionally biased region" description="Polar residues" evidence="2">
    <location>
        <begin position="19"/>
        <end position="43"/>
    </location>
</feature>
<feature type="region of interest" description="Disordered" evidence="2">
    <location>
        <begin position="1"/>
        <end position="56"/>
    </location>
</feature>
<feature type="compositionally biased region" description="Polar residues" evidence="2">
    <location>
        <begin position="645"/>
        <end position="661"/>
    </location>
</feature>
<proteinExistence type="predicted"/>
<feature type="compositionally biased region" description="Polar residues" evidence="2">
    <location>
        <begin position="231"/>
        <end position="253"/>
    </location>
</feature>
<feature type="coiled-coil region" evidence="1">
    <location>
        <begin position="276"/>
        <end position="310"/>
    </location>
</feature>
<evidence type="ECO:0000256" key="1">
    <source>
        <dbReference type="SAM" id="Coils"/>
    </source>
</evidence>
<reference evidence="3" key="1">
    <citation type="journal article" date="2020" name="Stud. Mycol.">
        <title>101 Dothideomycetes genomes: a test case for predicting lifestyles and emergence of pathogens.</title>
        <authorList>
            <person name="Haridas S."/>
            <person name="Albert R."/>
            <person name="Binder M."/>
            <person name="Bloem J."/>
            <person name="Labutti K."/>
            <person name="Salamov A."/>
            <person name="Andreopoulos B."/>
            <person name="Baker S."/>
            <person name="Barry K."/>
            <person name="Bills G."/>
            <person name="Bluhm B."/>
            <person name="Cannon C."/>
            <person name="Castanera R."/>
            <person name="Culley D."/>
            <person name="Daum C."/>
            <person name="Ezra D."/>
            <person name="Gonzalez J."/>
            <person name="Henrissat B."/>
            <person name="Kuo A."/>
            <person name="Liang C."/>
            <person name="Lipzen A."/>
            <person name="Lutzoni F."/>
            <person name="Magnuson J."/>
            <person name="Mondo S."/>
            <person name="Nolan M."/>
            <person name="Ohm R."/>
            <person name="Pangilinan J."/>
            <person name="Park H.-J."/>
            <person name="Ramirez L."/>
            <person name="Alfaro M."/>
            <person name="Sun H."/>
            <person name="Tritt A."/>
            <person name="Yoshinaga Y."/>
            <person name="Zwiers L.-H."/>
            <person name="Turgeon B."/>
            <person name="Goodwin S."/>
            <person name="Spatafora J."/>
            <person name="Crous P."/>
            <person name="Grigoriev I."/>
        </authorList>
    </citation>
    <scope>NUCLEOTIDE SEQUENCE</scope>
    <source>
        <strain evidence="3">CBS 109.77</strain>
    </source>
</reference>
<feature type="region of interest" description="Disordered" evidence="2">
    <location>
        <begin position="619"/>
        <end position="701"/>
    </location>
</feature>
<protein>
    <submittedName>
        <fullName evidence="3">Uncharacterized protein</fullName>
    </submittedName>
</protein>
<keyword evidence="1" id="KW-0175">Coiled coil</keyword>
<dbReference type="OrthoDB" id="3794025at2759"/>
<evidence type="ECO:0000256" key="2">
    <source>
        <dbReference type="SAM" id="MobiDB-lite"/>
    </source>
</evidence>
<feature type="region of interest" description="Disordered" evidence="2">
    <location>
        <begin position="166"/>
        <end position="263"/>
    </location>
</feature>
<organism evidence="3 4">
    <name type="scientific">Melanomma pulvis-pyrius CBS 109.77</name>
    <dbReference type="NCBI Taxonomy" id="1314802"/>
    <lineage>
        <taxon>Eukaryota</taxon>
        <taxon>Fungi</taxon>
        <taxon>Dikarya</taxon>
        <taxon>Ascomycota</taxon>
        <taxon>Pezizomycotina</taxon>
        <taxon>Dothideomycetes</taxon>
        <taxon>Pleosporomycetidae</taxon>
        <taxon>Pleosporales</taxon>
        <taxon>Melanommataceae</taxon>
        <taxon>Melanomma</taxon>
    </lineage>
</organism>
<dbReference type="AlphaFoldDB" id="A0A6A6X9D2"/>